<reference evidence="1 2" key="1">
    <citation type="submission" date="2019-04" db="EMBL/GenBank/DDBJ databases">
        <title>Cohnella sp. nov. isolated from preserved vegetables.</title>
        <authorList>
            <person name="Lin S.-Y."/>
            <person name="Hung M.-H."/>
            <person name="Young C.-C."/>
        </authorList>
    </citation>
    <scope>NUCLEOTIDE SEQUENCE [LARGE SCALE GENOMIC DNA]</scope>
    <source>
        <strain evidence="1 2">CC-MHH1044</strain>
    </source>
</reference>
<evidence type="ECO:0000313" key="1">
    <source>
        <dbReference type="EMBL" id="THF84700.1"/>
    </source>
</evidence>
<gene>
    <name evidence="1" type="ORF">E6C55_01645</name>
</gene>
<organism evidence="1 2">
    <name type="scientific">Cohnella fermenti</name>
    <dbReference type="NCBI Taxonomy" id="2565925"/>
    <lineage>
        <taxon>Bacteria</taxon>
        <taxon>Bacillati</taxon>
        <taxon>Bacillota</taxon>
        <taxon>Bacilli</taxon>
        <taxon>Bacillales</taxon>
        <taxon>Paenibacillaceae</taxon>
        <taxon>Cohnella</taxon>
    </lineage>
</organism>
<dbReference type="AlphaFoldDB" id="A0A4S4C9F8"/>
<dbReference type="Proteomes" id="UP000310636">
    <property type="component" value="Unassembled WGS sequence"/>
</dbReference>
<keyword evidence="2" id="KW-1185">Reference proteome</keyword>
<dbReference type="RefSeq" id="WP_136368014.1">
    <property type="nucleotide sequence ID" value="NZ_SSOB01000001.1"/>
</dbReference>
<dbReference type="OrthoDB" id="5770817at2"/>
<dbReference type="EMBL" id="SSOB01000001">
    <property type="protein sequence ID" value="THF84700.1"/>
    <property type="molecule type" value="Genomic_DNA"/>
</dbReference>
<comment type="caution">
    <text evidence="1">The sequence shown here is derived from an EMBL/GenBank/DDBJ whole genome shotgun (WGS) entry which is preliminary data.</text>
</comment>
<evidence type="ECO:0000313" key="2">
    <source>
        <dbReference type="Proteomes" id="UP000310636"/>
    </source>
</evidence>
<protein>
    <submittedName>
        <fullName evidence="1">Uncharacterized protein</fullName>
    </submittedName>
</protein>
<accession>A0A4S4C9F8</accession>
<sequence>MNWETLRNHFPDQWVLFEAIEAHSDNGRRIVDRIALINQYAEGKDALNEYKLIHKAEPNRELYVAHTSKTELSIIERKWLGIRV</sequence>
<proteinExistence type="predicted"/>
<name>A0A4S4C9F8_9BACL</name>